<dbReference type="Proteomes" id="UP000031668">
    <property type="component" value="Unassembled WGS sequence"/>
</dbReference>
<name>A0A0C2M754_THEKT</name>
<gene>
    <name evidence="2" type="ORF">RF11_00250</name>
</gene>
<comment type="caution">
    <text evidence="2">The sequence shown here is derived from an EMBL/GenBank/DDBJ whole genome shotgun (WGS) entry which is preliminary data.</text>
</comment>
<dbReference type="AlphaFoldDB" id="A0A0C2M754"/>
<organism evidence="2 3">
    <name type="scientific">Thelohanellus kitauei</name>
    <name type="common">Myxosporean</name>
    <dbReference type="NCBI Taxonomy" id="669202"/>
    <lineage>
        <taxon>Eukaryota</taxon>
        <taxon>Metazoa</taxon>
        <taxon>Cnidaria</taxon>
        <taxon>Myxozoa</taxon>
        <taxon>Myxosporea</taxon>
        <taxon>Bivalvulida</taxon>
        <taxon>Platysporina</taxon>
        <taxon>Myxobolidae</taxon>
        <taxon>Thelohanellus</taxon>
    </lineage>
</organism>
<evidence type="ECO:0000313" key="3">
    <source>
        <dbReference type="Proteomes" id="UP000031668"/>
    </source>
</evidence>
<dbReference type="EMBL" id="JWZT01004862">
    <property type="protein sequence ID" value="KII62860.1"/>
    <property type="molecule type" value="Genomic_DNA"/>
</dbReference>
<sequence>MSQENQSDGPEGASEENTNTQILQEESFTRKTVQKVPLERNSRCNMDLRQNFCRTISNISDDRILFIDKTGINLHSNPHYGYSPLRLTETFSESIHKGVNI</sequence>
<feature type="compositionally biased region" description="Polar residues" evidence="1">
    <location>
        <begin position="15"/>
        <end position="26"/>
    </location>
</feature>
<dbReference type="OrthoDB" id="5980266at2759"/>
<proteinExistence type="predicted"/>
<reference evidence="2 3" key="1">
    <citation type="journal article" date="2014" name="Genome Biol. Evol.">
        <title>The genome of the myxosporean Thelohanellus kitauei shows adaptations to nutrient acquisition within its fish host.</title>
        <authorList>
            <person name="Yang Y."/>
            <person name="Xiong J."/>
            <person name="Zhou Z."/>
            <person name="Huo F."/>
            <person name="Miao W."/>
            <person name="Ran C."/>
            <person name="Liu Y."/>
            <person name="Zhang J."/>
            <person name="Feng J."/>
            <person name="Wang M."/>
            <person name="Wang M."/>
            <person name="Wang L."/>
            <person name="Yao B."/>
        </authorList>
    </citation>
    <scope>NUCLEOTIDE SEQUENCE [LARGE SCALE GENOMIC DNA]</scope>
    <source>
        <strain evidence="2">Wuqing</strain>
    </source>
</reference>
<evidence type="ECO:0000256" key="1">
    <source>
        <dbReference type="SAM" id="MobiDB-lite"/>
    </source>
</evidence>
<keyword evidence="3" id="KW-1185">Reference proteome</keyword>
<protein>
    <submittedName>
        <fullName evidence="2">Uncharacterized protein</fullName>
    </submittedName>
</protein>
<evidence type="ECO:0000313" key="2">
    <source>
        <dbReference type="EMBL" id="KII62860.1"/>
    </source>
</evidence>
<feature type="region of interest" description="Disordered" evidence="1">
    <location>
        <begin position="1"/>
        <end position="34"/>
    </location>
</feature>
<accession>A0A0C2M754</accession>